<evidence type="ECO:0000313" key="3">
    <source>
        <dbReference type="Proteomes" id="UP000000759"/>
    </source>
</evidence>
<reference evidence="3" key="2">
    <citation type="submission" date="2008-08" db="EMBL/GenBank/DDBJ databases">
        <authorList>
            <consortium name="Diatom Consortium"/>
            <person name="Grigoriev I."/>
            <person name="Grimwood J."/>
            <person name="Kuo A."/>
            <person name="Otillar R.P."/>
            <person name="Salamov A."/>
            <person name="Detter J.C."/>
            <person name="Lindquist E."/>
            <person name="Shapiro H."/>
            <person name="Lucas S."/>
            <person name="Glavina del Rio T."/>
            <person name="Pitluck S."/>
            <person name="Rokhsar D."/>
            <person name="Bowler C."/>
        </authorList>
    </citation>
    <scope>GENOME REANNOTATION</scope>
    <source>
        <strain evidence="3">CCAP 1055/1</strain>
    </source>
</reference>
<dbReference type="SUPFAM" id="SSF53448">
    <property type="entry name" value="Nucleotide-diphospho-sugar transferases"/>
    <property type="match status" value="1"/>
</dbReference>
<dbReference type="HOGENOM" id="CLU_041622_0_0_1"/>
<accession>B7G703</accession>
<dbReference type="KEGG" id="pti:PHATRDRAFT_48402"/>
<dbReference type="InterPro" id="IPR050587">
    <property type="entry name" value="GNT1/Glycosyltrans_8"/>
</dbReference>
<keyword evidence="3" id="KW-1185">Reference proteome</keyword>
<dbReference type="EMBL" id="CM000619">
    <property type="protein sequence ID" value="EEC45683.1"/>
    <property type="molecule type" value="Genomic_DNA"/>
</dbReference>
<name>B7G703_PHATC</name>
<evidence type="ECO:0000313" key="2">
    <source>
        <dbReference type="EMBL" id="EEC45683.1"/>
    </source>
</evidence>
<sequence length="411" mass="46146">MRGSKKNLPLSSPPLPQTWSHPKTPPRANPIDAFKSNNSTPVTIAYAISVTGCGSDPITEGGAVLKHSIHLNSIHGAGRYNYALFAIYHPSAVSCALPLKALGYELLEREVFVNVADIKGDFLRNKIEQNGCCGEKELIKLEAYTLTDYPIAVHLDLDVLMLKPMDVVFDAMLQDGVSQSTFQTHSVMWPDDPLPTSINAFFTLDYNMVGPKKQYKPVQGGFLVMRPDLNVYEEFRAIVLEGDFRDGQGWGGKVGPFHGSMTFQGIISYYYNVLHPGQAIELNRCVYNQMCDNPRTGKTVNDVVQGECRTNTETCEDCRERNLEDIVTTHYTLCQKPWWCLSHENDSLQHRLCRKLVHEWYKVRSDLEQSWGRSGRGPGTHETDFFYGYCNKMGKGGYIPIEAPYGTGSVR</sequence>
<dbReference type="OrthoDB" id="2014201at2759"/>
<protein>
    <submittedName>
        <fullName evidence="2">Uncharacterized protein</fullName>
    </submittedName>
</protein>
<evidence type="ECO:0000256" key="1">
    <source>
        <dbReference type="SAM" id="MobiDB-lite"/>
    </source>
</evidence>
<dbReference type="GeneID" id="7203594"/>
<feature type="region of interest" description="Disordered" evidence="1">
    <location>
        <begin position="1"/>
        <end position="34"/>
    </location>
</feature>
<dbReference type="Gene3D" id="3.90.550.10">
    <property type="entry name" value="Spore Coat Polysaccharide Biosynthesis Protein SpsA, Chain A"/>
    <property type="match status" value="1"/>
</dbReference>
<dbReference type="eggNOG" id="ENOG502S0N3">
    <property type="taxonomic scope" value="Eukaryota"/>
</dbReference>
<dbReference type="PANTHER" id="PTHR11183">
    <property type="entry name" value="GLYCOGENIN SUBFAMILY MEMBER"/>
    <property type="match status" value="1"/>
</dbReference>
<dbReference type="Proteomes" id="UP000000759">
    <property type="component" value="Chromosome 17"/>
</dbReference>
<dbReference type="OMA" id="PWKCPSW"/>
<dbReference type="PaxDb" id="2850-Phatr48402"/>
<proteinExistence type="predicted"/>
<dbReference type="RefSeq" id="XP_002182947.1">
    <property type="nucleotide sequence ID" value="XM_002182911.1"/>
</dbReference>
<dbReference type="AlphaFoldDB" id="B7G703"/>
<dbReference type="InParanoid" id="B7G703"/>
<organism evidence="2 3">
    <name type="scientific">Phaeodactylum tricornutum (strain CCAP 1055/1)</name>
    <dbReference type="NCBI Taxonomy" id="556484"/>
    <lineage>
        <taxon>Eukaryota</taxon>
        <taxon>Sar</taxon>
        <taxon>Stramenopiles</taxon>
        <taxon>Ochrophyta</taxon>
        <taxon>Bacillariophyta</taxon>
        <taxon>Bacillariophyceae</taxon>
        <taxon>Bacillariophycidae</taxon>
        <taxon>Naviculales</taxon>
        <taxon>Phaeodactylaceae</taxon>
        <taxon>Phaeodactylum</taxon>
    </lineage>
</organism>
<gene>
    <name evidence="2" type="ORF">PHATRDRAFT_48402</name>
</gene>
<reference evidence="2 3" key="1">
    <citation type="journal article" date="2008" name="Nature">
        <title>The Phaeodactylum genome reveals the evolutionary history of diatom genomes.</title>
        <authorList>
            <person name="Bowler C."/>
            <person name="Allen A.E."/>
            <person name="Badger J.H."/>
            <person name="Grimwood J."/>
            <person name="Jabbari K."/>
            <person name="Kuo A."/>
            <person name="Maheswari U."/>
            <person name="Martens C."/>
            <person name="Maumus F."/>
            <person name="Otillar R.P."/>
            <person name="Rayko E."/>
            <person name="Salamov A."/>
            <person name="Vandepoele K."/>
            <person name="Beszteri B."/>
            <person name="Gruber A."/>
            <person name="Heijde M."/>
            <person name="Katinka M."/>
            <person name="Mock T."/>
            <person name="Valentin K."/>
            <person name="Verret F."/>
            <person name="Berges J.A."/>
            <person name="Brownlee C."/>
            <person name="Cadoret J.P."/>
            <person name="Chiovitti A."/>
            <person name="Choi C.J."/>
            <person name="Coesel S."/>
            <person name="De Martino A."/>
            <person name="Detter J.C."/>
            <person name="Durkin C."/>
            <person name="Falciatore A."/>
            <person name="Fournet J."/>
            <person name="Haruta M."/>
            <person name="Huysman M.J."/>
            <person name="Jenkins B.D."/>
            <person name="Jiroutova K."/>
            <person name="Jorgensen R.E."/>
            <person name="Joubert Y."/>
            <person name="Kaplan A."/>
            <person name="Kroger N."/>
            <person name="Kroth P.G."/>
            <person name="La Roche J."/>
            <person name="Lindquist E."/>
            <person name="Lommer M."/>
            <person name="Martin-Jezequel V."/>
            <person name="Lopez P.J."/>
            <person name="Lucas S."/>
            <person name="Mangogna M."/>
            <person name="McGinnis K."/>
            <person name="Medlin L.K."/>
            <person name="Montsant A."/>
            <person name="Oudot-Le Secq M.P."/>
            <person name="Napoli C."/>
            <person name="Obornik M."/>
            <person name="Parker M.S."/>
            <person name="Petit J.L."/>
            <person name="Porcel B.M."/>
            <person name="Poulsen N."/>
            <person name="Robison M."/>
            <person name="Rychlewski L."/>
            <person name="Rynearson T.A."/>
            <person name="Schmutz J."/>
            <person name="Shapiro H."/>
            <person name="Siaut M."/>
            <person name="Stanley M."/>
            <person name="Sussman M.R."/>
            <person name="Taylor A.R."/>
            <person name="Vardi A."/>
            <person name="von Dassow P."/>
            <person name="Vyverman W."/>
            <person name="Willis A."/>
            <person name="Wyrwicz L.S."/>
            <person name="Rokhsar D.S."/>
            <person name="Weissenbach J."/>
            <person name="Armbrust E.V."/>
            <person name="Green B.R."/>
            <person name="Van de Peer Y."/>
            <person name="Grigoriev I.V."/>
        </authorList>
    </citation>
    <scope>NUCLEOTIDE SEQUENCE [LARGE SCALE GENOMIC DNA]</scope>
    <source>
        <strain evidence="2 3">CCAP 1055/1</strain>
    </source>
</reference>
<dbReference type="InterPro" id="IPR029044">
    <property type="entry name" value="Nucleotide-diphossugar_trans"/>
</dbReference>